<accession>A0ACB6UXS9</accession>
<dbReference type="Proteomes" id="UP000744676">
    <property type="component" value="Unassembled WGS sequence"/>
</dbReference>
<dbReference type="EMBL" id="QVQA01000475">
    <property type="protein sequence ID" value="KAF5092264.1"/>
    <property type="molecule type" value="Genomic_DNA"/>
</dbReference>
<sequence>MVDPTYELHCYLIKPIQRICKYPLLLRELIKYTPEDWPAYPDLIDALEAMKGIAHNVNETQRRVDNISIANDLRERLVDWKGHDMDGFGALLYDGVFPVIKAGAERTYHLYLFEKIILCCKEAVQSKKSMTLTTKKTKVAKPSNFILKGRIYITFITEVSSSTKSGYLLHLSWGSDSSDTGSFDIKFRNDEQLDQWQSTITTLVANLNGSGPAEDLQNPLRDSVSKVNGTDYYEGSDDESYDLPQHHSNGSSTNHSREAFQDDDLVTHNIGASSHLSYPIDSSSLDKYSYQQQVSTLAEELDGLRVNHGPYGSANNYGNLNGNGFNNPHHTVTRKDSAISESSIYTSMQSNNNPYNMRTRSASVPTTIQTYNTNGNFGTPPIPALHEGSTEDSLSTAIRNSNLTEIPPPNGYIRHTIINEEKSITEDSSGASSFASSNTTGMSTATTASTVTSGATSVSSTIMPAVNKKPVQMKVRLHYLEDTFLLIVPVNVSYAMLLERVERKIRLCGKQTPVPLRIKYKDEDDDFVTMHSDEDIQMALENYEDYDYDDDDNTNTTHSTANDNKKPVPDLVIWAA</sequence>
<keyword evidence="2" id="KW-1185">Reference proteome</keyword>
<gene>
    <name evidence="1" type="ORF">D0Z00_004667</name>
</gene>
<proteinExistence type="predicted"/>
<protein>
    <submittedName>
        <fullName evidence="1">Uncharacterized protein</fullName>
    </submittedName>
</protein>
<evidence type="ECO:0000313" key="2">
    <source>
        <dbReference type="Proteomes" id="UP000744676"/>
    </source>
</evidence>
<organism evidence="1 2">
    <name type="scientific">Geotrichum galactomycetum</name>
    <dbReference type="NCBI Taxonomy" id="27317"/>
    <lineage>
        <taxon>Eukaryota</taxon>
        <taxon>Fungi</taxon>
        <taxon>Dikarya</taxon>
        <taxon>Ascomycota</taxon>
        <taxon>Saccharomycotina</taxon>
        <taxon>Dipodascomycetes</taxon>
        <taxon>Dipodascales</taxon>
        <taxon>Dipodascaceae</taxon>
        <taxon>Geotrichum</taxon>
    </lineage>
</organism>
<name>A0ACB6UXS9_9ASCO</name>
<comment type="caution">
    <text evidence="1">The sequence shown here is derived from an EMBL/GenBank/DDBJ whole genome shotgun (WGS) entry which is preliminary data.</text>
</comment>
<reference evidence="1 2" key="1">
    <citation type="journal article" date="2020" name="Front. Microbiol.">
        <title>Phenotypic and Genetic Characterization of the Cheese Ripening Yeast Geotrichum candidum.</title>
        <authorList>
            <person name="Perkins V."/>
            <person name="Vignola S."/>
            <person name="Lessard M.H."/>
            <person name="Plante P.L."/>
            <person name="Corbeil J."/>
            <person name="Dugat-Bony E."/>
            <person name="Frenette M."/>
            <person name="Labrie S."/>
        </authorList>
    </citation>
    <scope>NUCLEOTIDE SEQUENCE [LARGE SCALE GENOMIC DNA]</scope>
    <source>
        <strain evidence="1 2">LMA-1147</strain>
    </source>
</reference>
<evidence type="ECO:0000313" key="1">
    <source>
        <dbReference type="EMBL" id="KAF5092264.1"/>
    </source>
</evidence>